<dbReference type="OrthoDB" id="1185352at2"/>
<comment type="caution">
    <text evidence="3">The sequence shown here is derived from an EMBL/GenBank/DDBJ whole genome shotgun (WGS) entry which is preliminary data.</text>
</comment>
<dbReference type="Proteomes" id="UP000297998">
    <property type="component" value="Unassembled WGS sequence"/>
</dbReference>
<protein>
    <submittedName>
        <fullName evidence="3">Class C beta-lactamase-related serine hydrolase</fullName>
    </submittedName>
</protein>
<dbReference type="InterPro" id="IPR001466">
    <property type="entry name" value="Beta-lactam-related"/>
</dbReference>
<evidence type="ECO:0000259" key="2">
    <source>
        <dbReference type="Pfam" id="PF00144"/>
    </source>
</evidence>
<dbReference type="InterPro" id="IPR050789">
    <property type="entry name" value="Diverse_Enzym_Activities"/>
</dbReference>
<proteinExistence type="predicted"/>
<dbReference type="PANTHER" id="PTHR43283">
    <property type="entry name" value="BETA-LACTAMASE-RELATED"/>
    <property type="match status" value="1"/>
</dbReference>
<evidence type="ECO:0000313" key="3">
    <source>
        <dbReference type="EMBL" id="TGN21439.1"/>
    </source>
</evidence>
<sequence>MKKILVCLILVMTQMSYAQKVLTAQQSDPKNFNWMKGFPPAKEDILSAIDGSFFNFPALRYSVCHMREFFPTVNVASAQENRYTWVSKLDKNIDKITFTPLESKETMTWEASLQKNYTDGIIVLHKGTIVYEKYFGELDSQGRHALMSVSKTLTGTLGGMLVAEGILDEHKKCSDYIPELKTSAFGDATIRQVLDMTTALQYSEDYSDPNAEVWAFSAAGNPFPKPANYNGPTNYYDYLKTVKKNGKHGEAFGYKTVNTDVMGWIITKVMNKPLAQILSEKFWQPLGTNFDGYYQIDGAGIAFAGGGFNANLRDLAMFGEMIRNNGYFNNKQILPKNLVEEIKKGGSKQAFAKADYKLLKGWSYKDMWWVTNNEHQAFMARGVHGQAIYVDPKAEMVIVRFASNLVASNSANDPYSLPAYDAVAKYLLNKKEN</sequence>
<gene>
    <name evidence="3" type="ORF">E4J94_17415</name>
</gene>
<dbReference type="AlphaFoldDB" id="A0A4Z1B8X3"/>
<dbReference type="GO" id="GO:0016787">
    <property type="term" value="F:hydrolase activity"/>
    <property type="evidence" value="ECO:0007669"/>
    <property type="project" value="UniProtKB-KW"/>
</dbReference>
<dbReference type="InterPro" id="IPR012338">
    <property type="entry name" value="Beta-lactam/transpept-like"/>
</dbReference>
<evidence type="ECO:0000256" key="1">
    <source>
        <dbReference type="SAM" id="SignalP"/>
    </source>
</evidence>
<dbReference type="Pfam" id="PF00144">
    <property type="entry name" value="Beta-lactamase"/>
    <property type="match status" value="1"/>
</dbReference>
<keyword evidence="1" id="KW-0732">Signal</keyword>
<keyword evidence="4" id="KW-1185">Reference proteome</keyword>
<name>A0A4Z1B8X3_9FLAO</name>
<keyword evidence="3" id="KW-0378">Hydrolase</keyword>
<feature type="chain" id="PRO_5021367797" evidence="1">
    <location>
        <begin position="19"/>
        <end position="433"/>
    </location>
</feature>
<organism evidence="3 4">
    <name type="scientific">Empedobacter tilapiae</name>
    <dbReference type="NCBI Taxonomy" id="2491114"/>
    <lineage>
        <taxon>Bacteria</taxon>
        <taxon>Pseudomonadati</taxon>
        <taxon>Bacteroidota</taxon>
        <taxon>Flavobacteriia</taxon>
        <taxon>Flavobacteriales</taxon>
        <taxon>Weeksellaceae</taxon>
        <taxon>Empedobacter</taxon>
    </lineage>
</organism>
<feature type="domain" description="Beta-lactamase-related" evidence="2">
    <location>
        <begin position="121"/>
        <end position="405"/>
    </location>
</feature>
<feature type="signal peptide" evidence="1">
    <location>
        <begin position="1"/>
        <end position="18"/>
    </location>
</feature>
<dbReference type="RefSeq" id="WP_135837056.1">
    <property type="nucleotide sequence ID" value="NZ_SRPE01000021.1"/>
</dbReference>
<accession>A0A4Z1B8X3</accession>
<reference evidence="3 4" key="1">
    <citation type="submission" date="2019-03" db="EMBL/GenBank/DDBJ databases">
        <title>Empedobacter tilapiae sp. nov., isolated from an intestine of Nile tilapia Oreochromis niloticus.</title>
        <authorList>
            <person name="Kim Y.-O."/>
            <person name="Yoon J.-H."/>
        </authorList>
    </citation>
    <scope>NUCLEOTIDE SEQUENCE [LARGE SCALE GENOMIC DNA]</scope>
    <source>
        <strain evidence="3 4">MRS2</strain>
    </source>
</reference>
<dbReference type="Gene3D" id="3.40.710.10">
    <property type="entry name" value="DD-peptidase/beta-lactamase superfamily"/>
    <property type="match status" value="1"/>
</dbReference>
<evidence type="ECO:0000313" key="4">
    <source>
        <dbReference type="Proteomes" id="UP000297998"/>
    </source>
</evidence>
<dbReference type="PANTHER" id="PTHR43283:SF7">
    <property type="entry name" value="BETA-LACTAMASE-RELATED DOMAIN-CONTAINING PROTEIN"/>
    <property type="match status" value="1"/>
</dbReference>
<dbReference type="SUPFAM" id="SSF56601">
    <property type="entry name" value="beta-lactamase/transpeptidase-like"/>
    <property type="match status" value="1"/>
</dbReference>
<dbReference type="EMBL" id="SRPE01000021">
    <property type="protein sequence ID" value="TGN21439.1"/>
    <property type="molecule type" value="Genomic_DNA"/>
</dbReference>